<comment type="caution">
    <text evidence="1">The sequence shown here is derived from an EMBL/GenBank/DDBJ whole genome shotgun (WGS) entry which is preliminary data.</text>
</comment>
<dbReference type="Proteomes" id="UP000660339">
    <property type="component" value="Unassembled WGS sequence"/>
</dbReference>
<organism evidence="1 2">
    <name type="scientific">Catellatospora methionotrophica</name>
    <dbReference type="NCBI Taxonomy" id="121620"/>
    <lineage>
        <taxon>Bacteria</taxon>
        <taxon>Bacillati</taxon>
        <taxon>Actinomycetota</taxon>
        <taxon>Actinomycetes</taxon>
        <taxon>Micromonosporales</taxon>
        <taxon>Micromonosporaceae</taxon>
        <taxon>Catellatospora</taxon>
    </lineage>
</organism>
<keyword evidence="2" id="KW-1185">Reference proteome</keyword>
<dbReference type="EMBL" id="BONJ01000041">
    <property type="protein sequence ID" value="GIG18594.1"/>
    <property type="molecule type" value="Genomic_DNA"/>
</dbReference>
<proteinExistence type="predicted"/>
<accession>A0A8J3LN44</accession>
<gene>
    <name evidence="1" type="ORF">Cme02nite_69260</name>
</gene>
<sequence>MLLESPRHHRARKAIAVRNGDHDTAAQADLALRAHRIAKAIKAGCDGPPLPPAVIEQLRNLLPPVRR</sequence>
<protein>
    <submittedName>
        <fullName evidence="1">Uncharacterized protein</fullName>
    </submittedName>
</protein>
<reference evidence="1" key="1">
    <citation type="submission" date="2021-01" db="EMBL/GenBank/DDBJ databases">
        <title>Whole genome shotgun sequence of Catellatospora methionotrophica NBRC 14553.</title>
        <authorList>
            <person name="Komaki H."/>
            <person name="Tamura T."/>
        </authorList>
    </citation>
    <scope>NUCLEOTIDE SEQUENCE</scope>
    <source>
        <strain evidence="1">NBRC 14553</strain>
    </source>
</reference>
<name>A0A8J3LN44_9ACTN</name>
<evidence type="ECO:0000313" key="1">
    <source>
        <dbReference type="EMBL" id="GIG18594.1"/>
    </source>
</evidence>
<dbReference type="AlphaFoldDB" id="A0A8J3LN44"/>
<evidence type="ECO:0000313" key="2">
    <source>
        <dbReference type="Proteomes" id="UP000660339"/>
    </source>
</evidence>